<evidence type="ECO:0000313" key="3">
    <source>
        <dbReference type="Proteomes" id="UP001567731"/>
    </source>
</evidence>
<dbReference type="EMBL" id="JAUEHC010000013">
    <property type="protein sequence ID" value="MEZ4051435.1"/>
    <property type="molecule type" value="Genomic_DNA"/>
</dbReference>
<feature type="region of interest" description="Disordered" evidence="1">
    <location>
        <begin position="153"/>
        <end position="177"/>
    </location>
</feature>
<dbReference type="Proteomes" id="UP001567731">
    <property type="component" value="Unassembled WGS sequence"/>
</dbReference>
<name>A0ABV4JD07_9ENTR</name>
<evidence type="ECO:0008006" key="4">
    <source>
        <dbReference type="Google" id="ProtNLM"/>
    </source>
</evidence>
<proteinExistence type="predicted"/>
<evidence type="ECO:0000313" key="2">
    <source>
        <dbReference type="EMBL" id="MEZ4051435.1"/>
    </source>
</evidence>
<evidence type="ECO:0000256" key="1">
    <source>
        <dbReference type="SAM" id="MobiDB-lite"/>
    </source>
</evidence>
<gene>
    <name evidence="2" type="ORF">QVM81_07590</name>
</gene>
<dbReference type="RefSeq" id="WP_371196668.1">
    <property type="nucleotide sequence ID" value="NZ_JAUEHC010000013.1"/>
</dbReference>
<keyword evidence="3" id="KW-1185">Reference proteome</keyword>
<sequence>MARKTYISREGMAQRYGYTANALKSWHAQGLPWSDNPRGIPELEGTKWIIDNIINPLRGTSVKEEMDLEKLREQRAKADLAAMAVKERSGELIPIDYVQSELNRFLADLKDSIRLIPTKYAIEILEHADSKENLKEYLRYLIDGTLEQLEPIFEEPPIEDSSDDADTESIDDVQVDD</sequence>
<accession>A0ABV4JD07</accession>
<protein>
    <recommendedName>
        <fullName evidence="4">Terminase small subunit</fullName>
    </recommendedName>
</protein>
<reference evidence="2 3" key="1">
    <citation type="submission" date="2023-06" db="EMBL/GenBank/DDBJ databases">
        <title>Genome characterization of Enterobacterales and Pseudomonas spp isolates with different phenotypes to cefepime-taniborbactam.</title>
        <authorList>
            <person name="Hernandez-Garcia M."/>
            <person name="Garcia-Castillo M."/>
            <person name="Ruiz-Garbajosa P."/>
            <person name="Canton R."/>
        </authorList>
    </citation>
    <scope>NUCLEOTIDE SEQUENCE [LARGE SCALE GENOMIC DNA]</scope>
    <source>
        <strain evidence="2 3">A003</strain>
    </source>
</reference>
<comment type="caution">
    <text evidence="2">The sequence shown here is derived from an EMBL/GenBank/DDBJ whole genome shotgun (WGS) entry which is preliminary data.</text>
</comment>
<organism evidence="2 3">
    <name type="scientific">Enterobacter rongchengensis</name>
    <dbReference type="NCBI Taxonomy" id="3030999"/>
    <lineage>
        <taxon>Bacteria</taxon>
        <taxon>Pseudomonadati</taxon>
        <taxon>Pseudomonadota</taxon>
        <taxon>Gammaproteobacteria</taxon>
        <taxon>Enterobacterales</taxon>
        <taxon>Enterobacteriaceae</taxon>
        <taxon>Enterobacter</taxon>
    </lineage>
</organism>